<keyword evidence="1" id="KW-0812">Transmembrane</keyword>
<organism evidence="2 3">
    <name type="scientific">Puccinia graminis f. sp. tritici</name>
    <dbReference type="NCBI Taxonomy" id="56615"/>
    <lineage>
        <taxon>Eukaryota</taxon>
        <taxon>Fungi</taxon>
        <taxon>Dikarya</taxon>
        <taxon>Basidiomycota</taxon>
        <taxon>Pucciniomycotina</taxon>
        <taxon>Pucciniomycetes</taxon>
        <taxon>Pucciniales</taxon>
        <taxon>Pucciniaceae</taxon>
        <taxon>Puccinia</taxon>
    </lineage>
</organism>
<keyword evidence="1" id="KW-0472">Membrane</keyword>
<sequence>MHVFHIGWFYLLFPVFKLVYKHFTKMIKCLVWTMVNIFGLLWKFLVDFKHLDSNGISFLSNQIAMRNDKKFTQLDQ</sequence>
<proteinExistence type="predicted"/>
<reference evidence="2 3" key="1">
    <citation type="submission" date="2019-05" db="EMBL/GenBank/DDBJ databases">
        <title>Emergence of the Ug99 lineage of the wheat stem rust pathogen through somatic hybridization.</title>
        <authorList>
            <person name="Li F."/>
            <person name="Upadhyaya N.M."/>
            <person name="Sperschneider J."/>
            <person name="Matny O."/>
            <person name="Nguyen-Phuc H."/>
            <person name="Mago R."/>
            <person name="Raley C."/>
            <person name="Miller M.E."/>
            <person name="Silverstein K.A.T."/>
            <person name="Henningsen E."/>
            <person name="Hirsch C.D."/>
            <person name="Visser B."/>
            <person name="Pretorius Z.A."/>
            <person name="Steffenson B.J."/>
            <person name="Schwessinger B."/>
            <person name="Dodds P.N."/>
            <person name="Figueroa M."/>
        </authorList>
    </citation>
    <scope>NUCLEOTIDE SEQUENCE [LARGE SCALE GENOMIC DNA]</scope>
    <source>
        <strain evidence="2 3">Ug99</strain>
    </source>
</reference>
<accession>A0A5B0PLJ5</accession>
<name>A0A5B0PLJ5_PUCGR</name>
<gene>
    <name evidence="2" type="ORF">PGTUg99_030672</name>
</gene>
<evidence type="ECO:0000256" key="1">
    <source>
        <dbReference type="SAM" id="Phobius"/>
    </source>
</evidence>
<keyword evidence="1" id="KW-1133">Transmembrane helix</keyword>
<dbReference type="AlphaFoldDB" id="A0A5B0PLJ5"/>
<dbReference type="EMBL" id="VDEP01000339">
    <property type="protein sequence ID" value="KAA1100849.1"/>
    <property type="molecule type" value="Genomic_DNA"/>
</dbReference>
<feature type="transmembrane region" description="Helical" evidence="1">
    <location>
        <begin position="6"/>
        <end position="23"/>
    </location>
</feature>
<evidence type="ECO:0000313" key="3">
    <source>
        <dbReference type="Proteomes" id="UP000325313"/>
    </source>
</evidence>
<dbReference type="Proteomes" id="UP000325313">
    <property type="component" value="Unassembled WGS sequence"/>
</dbReference>
<evidence type="ECO:0000313" key="2">
    <source>
        <dbReference type="EMBL" id="KAA1100849.1"/>
    </source>
</evidence>
<comment type="caution">
    <text evidence="2">The sequence shown here is derived from an EMBL/GenBank/DDBJ whole genome shotgun (WGS) entry which is preliminary data.</text>
</comment>
<protein>
    <submittedName>
        <fullName evidence="2">Uncharacterized protein</fullName>
    </submittedName>
</protein>
<feature type="transmembrane region" description="Helical" evidence="1">
    <location>
        <begin position="30"/>
        <end position="46"/>
    </location>
</feature>